<comment type="caution">
    <text evidence="2">The sequence shown here is derived from an EMBL/GenBank/DDBJ whole genome shotgun (WGS) entry which is preliminary data.</text>
</comment>
<dbReference type="PANTHER" id="PTHR31898">
    <property type="entry name" value="TRANSMEMBRANE PROTEIN 136"/>
    <property type="match status" value="1"/>
</dbReference>
<keyword evidence="3" id="KW-1185">Reference proteome</keyword>
<name>A0AAD6NV22_9ROSI</name>
<dbReference type="EMBL" id="JAPFFJ010000017">
    <property type="protein sequence ID" value="KAJ6405821.1"/>
    <property type="molecule type" value="Genomic_DNA"/>
</dbReference>
<dbReference type="InterPro" id="IPR042512">
    <property type="entry name" value="TLCD5"/>
</dbReference>
<dbReference type="PANTHER" id="PTHR31898:SF1">
    <property type="entry name" value="TLC DOMAIN-CONTAINING PROTEIN 5"/>
    <property type="match status" value="1"/>
</dbReference>
<accession>A0AAD6NV22</accession>
<keyword evidence="1" id="KW-0812">Transmembrane</keyword>
<sequence length="117" mass="13364">MAFIHFSCGSTLSAEKLNLKFVSLLSSFDQIVFTNGRCLNLPFLFWSGFWAGFDGRKGKKQQMEDHILRIIILGIISWTTAFHLFRKLLPKRSFEFCNRLVSTAHATFSCCSSFPVC</sequence>
<reference evidence="2 3" key="1">
    <citation type="journal article" date="2023" name="Int. J. Mol. Sci.">
        <title>De Novo Assembly and Annotation of 11 Diverse Shrub Willow (Salix) Genomes Reveals Novel Gene Organization in Sex-Linked Regions.</title>
        <authorList>
            <person name="Hyden B."/>
            <person name="Feng K."/>
            <person name="Yates T.B."/>
            <person name="Jawdy S."/>
            <person name="Cereghino C."/>
            <person name="Smart L.B."/>
            <person name="Muchero W."/>
        </authorList>
    </citation>
    <scope>NUCLEOTIDE SEQUENCE [LARGE SCALE GENOMIC DNA]</scope>
    <source>
        <tissue evidence="2">Shoot tip</tissue>
    </source>
</reference>
<dbReference type="AlphaFoldDB" id="A0AAD6NV22"/>
<evidence type="ECO:0000256" key="1">
    <source>
        <dbReference type="SAM" id="Phobius"/>
    </source>
</evidence>
<dbReference type="Proteomes" id="UP001162972">
    <property type="component" value="Chromosome 2"/>
</dbReference>
<feature type="transmembrane region" description="Helical" evidence="1">
    <location>
        <begin position="66"/>
        <end position="85"/>
    </location>
</feature>
<keyword evidence="1" id="KW-0472">Membrane</keyword>
<evidence type="ECO:0000313" key="2">
    <source>
        <dbReference type="EMBL" id="KAJ6405821.1"/>
    </source>
</evidence>
<keyword evidence="1" id="KW-1133">Transmembrane helix</keyword>
<gene>
    <name evidence="2" type="ORF">OIU84_013732</name>
</gene>
<organism evidence="2 3">
    <name type="scientific">Salix udensis</name>
    <dbReference type="NCBI Taxonomy" id="889485"/>
    <lineage>
        <taxon>Eukaryota</taxon>
        <taxon>Viridiplantae</taxon>
        <taxon>Streptophyta</taxon>
        <taxon>Embryophyta</taxon>
        <taxon>Tracheophyta</taxon>
        <taxon>Spermatophyta</taxon>
        <taxon>Magnoliopsida</taxon>
        <taxon>eudicotyledons</taxon>
        <taxon>Gunneridae</taxon>
        <taxon>Pentapetalae</taxon>
        <taxon>rosids</taxon>
        <taxon>fabids</taxon>
        <taxon>Malpighiales</taxon>
        <taxon>Salicaceae</taxon>
        <taxon>Saliceae</taxon>
        <taxon>Salix</taxon>
    </lineage>
</organism>
<evidence type="ECO:0000313" key="3">
    <source>
        <dbReference type="Proteomes" id="UP001162972"/>
    </source>
</evidence>
<proteinExistence type="predicted"/>
<protein>
    <submittedName>
        <fullName evidence="2">Uncharacterized protein</fullName>
    </submittedName>
</protein>